<evidence type="ECO:0000313" key="6">
    <source>
        <dbReference type="EMBL" id="PPV14264.1"/>
    </source>
</evidence>
<keyword evidence="2 5" id="KW-0812">Transmembrane</keyword>
<dbReference type="OrthoDB" id="4550662at2"/>
<dbReference type="GO" id="GO:0005886">
    <property type="term" value="C:plasma membrane"/>
    <property type="evidence" value="ECO:0007669"/>
    <property type="project" value="UniProtKB-SubCell"/>
</dbReference>
<reference evidence="6 7" key="1">
    <citation type="submission" date="2016-01" db="EMBL/GenBank/DDBJ databases">
        <title>Characterization of the Clostridium difficile lineages that are prevalent in Hong Kong and China.</title>
        <authorList>
            <person name="Kwok J.S.-L."/>
            <person name="Lam W.-Y."/>
            <person name="Ip M."/>
            <person name="Chan T.-F."/>
            <person name="Hawkey P.M."/>
            <person name="Tsui S.K.-W."/>
        </authorList>
    </citation>
    <scope>NUCLEOTIDE SEQUENCE [LARGE SCALE GENOMIC DNA]</scope>
    <source>
        <strain evidence="6 7">300064</strain>
    </source>
</reference>
<comment type="subcellular location">
    <subcellularLocation>
        <location evidence="5">Cell membrane</location>
        <topology evidence="5">Multi-pass membrane protein</topology>
    </subcellularLocation>
</comment>
<dbReference type="PANTHER" id="PTHR37815:SF3">
    <property type="entry name" value="UPF0397 PROTEIN SPR0429"/>
    <property type="match status" value="1"/>
</dbReference>
<protein>
    <recommendedName>
        <fullName evidence="5">UPF0397 protein AWN73_14355</fullName>
    </recommendedName>
</protein>
<keyword evidence="3 5" id="KW-1133">Transmembrane helix</keyword>
<dbReference type="InterPro" id="IPR009825">
    <property type="entry name" value="ECF_substrate-spec-like"/>
</dbReference>
<sequence>MNNGKLTIKTIVAIGIGSAVFMILGRFAAIPTGIPNTEIQTAYAFLALMAIIYGPVAGVSIGFIGHTLKDLTAYGSPWFSWIIASAVVGLVIGLAWKKIKIDEGNFGKRKIIMFNLTQIIANAVAWFLVAPTLDIFIYAEPSNKVYIQGAVAGISNMITIGVLGSILLYLYSKTRVKKGSLMAEE</sequence>
<evidence type="ECO:0000313" key="7">
    <source>
        <dbReference type="Proteomes" id="UP000238081"/>
    </source>
</evidence>
<keyword evidence="1 5" id="KW-1003">Cell membrane</keyword>
<dbReference type="RefSeq" id="WP_003406824.1">
    <property type="nucleotide sequence ID" value="NZ_BTGE01000003.1"/>
</dbReference>
<evidence type="ECO:0000256" key="2">
    <source>
        <dbReference type="ARBA" id="ARBA00022692"/>
    </source>
</evidence>
<dbReference type="NCBIfam" id="NF010182">
    <property type="entry name" value="PRK13661.1"/>
    <property type="match status" value="1"/>
</dbReference>
<dbReference type="Pfam" id="PF07155">
    <property type="entry name" value="ECF-ribofla_trS"/>
    <property type="match status" value="1"/>
</dbReference>
<feature type="transmembrane region" description="Helical" evidence="5">
    <location>
        <begin position="41"/>
        <end position="66"/>
    </location>
</feature>
<organism evidence="6 7">
    <name type="scientific">Clostridium butyricum</name>
    <dbReference type="NCBI Taxonomy" id="1492"/>
    <lineage>
        <taxon>Bacteria</taxon>
        <taxon>Bacillati</taxon>
        <taxon>Bacillota</taxon>
        <taxon>Clostridia</taxon>
        <taxon>Eubacteriales</taxon>
        <taxon>Clostridiaceae</taxon>
        <taxon>Clostridium</taxon>
    </lineage>
</organism>
<keyword evidence="4 5" id="KW-0472">Membrane</keyword>
<dbReference type="Gene3D" id="1.10.1760.20">
    <property type="match status" value="1"/>
</dbReference>
<comment type="similarity">
    <text evidence="5">Belongs to the UPF0397 family.</text>
</comment>
<dbReference type="EMBL" id="LRDH01000110">
    <property type="protein sequence ID" value="PPV14264.1"/>
    <property type="molecule type" value="Genomic_DNA"/>
</dbReference>
<name>A0A2S7F9P8_CLOBU</name>
<gene>
    <name evidence="6" type="ORF">AWN73_14355</name>
</gene>
<evidence type="ECO:0000256" key="3">
    <source>
        <dbReference type="ARBA" id="ARBA00022989"/>
    </source>
</evidence>
<dbReference type="AlphaFoldDB" id="A0A2S7F9P8"/>
<evidence type="ECO:0000256" key="5">
    <source>
        <dbReference type="HAMAP-Rule" id="MF_01572"/>
    </source>
</evidence>
<accession>A0A2S7F9P8</accession>
<dbReference type="KEGG" id="cbut:ATN24_08505"/>
<dbReference type="InterPro" id="IPR022914">
    <property type="entry name" value="UPF0397"/>
</dbReference>
<evidence type="ECO:0000256" key="4">
    <source>
        <dbReference type="ARBA" id="ARBA00023136"/>
    </source>
</evidence>
<feature type="transmembrane region" description="Helical" evidence="5">
    <location>
        <begin position="145"/>
        <end position="171"/>
    </location>
</feature>
<comment type="caution">
    <text evidence="6">The sequence shown here is derived from an EMBL/GenBank/DDBJ whole genome shotgun (WGS) entry which is preliminary data.</text>
</comment>
<feature type="transmembrane region" description="Helical" evidence="5">
    <location>
        <begin position="78"/>
        <end position="96"/>
    </location>
</feature>
<dbReference type="Proteomes" id="UP000238081">
    <property type="component" value="Unassembled WGS sequence"/>
</dbReference>
<dbReference type="HAMAP" id="MF_01572">
    <property type="entry name" value="UPF0397"/>
    <property type="match status" value="1"/>
</dbReference>
<proteinExistence type="inferred from homology"/>
<feature type="transmembrane region" description="Helical" evidence="5">
    <location>
        <begin position="6"/>
        <end position="29"/>
    </location>
</feature>
<dbReference type="PANTHER" id="PTHR37815">
    <property type="entry name" value="UPF0397 PROTEIN BC_2624-RELATED"/>
    <property type="match status" value="1"/>
</dbReference>
<feature type="transmembrane region" description="Helical" evidence="5">
    <location>
        <begin position="116"/>
        <end position="139"/>
    </location>
</feature>
<evidence type="ECO:0000256" key="1">
    <source>
        <dbReference type="ARBA" id="ARBA00022475"/>
    </source>
</evidence>